<sequence length="516" mass="57862">MESWLFYYGGVCLVILLILRRKIRNYQGLPLVGHLPFFALQSRQQLLEWIYRGTEYHEGRSWRIDVPFIGKGWIIENPACLKDVLSSKHDSFGKGELASTRMKDLFGEGIILVEGHKWKAQRLAGQHAFSSNANLQSFGERILPKHLNTLLAPFERSIERDEELDVQAVAYDYAMVVFGELAYDSDFARTSAAFTAPFERASTVTQDRFTNPLYRLTERLLPSGRRFQRDVAEVKAFGERLVKSMTERIKAEEEGKVDVPGVGGSKDLDGSTIRQGLLLRELVKEHGQGDDYSFLADACLNFLTAGKDTTAQALAWTLYEILRNPAIYAELQAEIDKAPTELSVSNLTAVEGPLQYANAVISESLRLHPPVPLEIHENITSAPIVLADGTLVGPAEIVLWSPWAMGRSTRIWGQDAGDFKPSRWFPEVQSRKSDRSSTIHPLKKSAFEFPVFHAGPRSCLGKNLARIELAYALVQLVKRYDMVPTWPLNQERSVGTALTAPILGGLGVRARHRQKI</sequence>
<dbReference type="Proteomes" id="UP001227268">
    <property type="component" value="Unassembled WGS sequence"/>
</dbReference>
<accession>A0ACC2VEG1</accession>
<comment type="caution">
    <text evidence="1">The sequence shown here is derived from an EMBL/GenBank/DDBJ whole genome shotgun (WGS) entry which is preliminary data.</text>
</comment>
<dbReference type="EMBL" id="JASBWT010000016">
    <property type="protein sequence ID" value="KAJ9097702.1"/>
    <property type="molecule type" value="Genomic_DNA"/>
</dbReference>
<keyword evidence="2" id="KW-1185">Reference proteome</keyword>
<protein>
    <submittedName>
        <fullName evidence="1">Uncharacterized protein</fullName>
    </submittedName>
</protein>
<name>A0ACC2VEG1_9TREE</name>
<gene>
    <name evidence="1" type="ORF">QFC21_004740</name>
</gene>
<evidence type="ECO:0000313" key="2">
    <source>
        <dbReference type="Proteomes" id="UP001227268"/>
    </source>
</evidence>
<proteinExistence type="predicted"/>
<evidence type="ECO:0000313" key="1">
    <source>
        <dbReference type="EMBL" id="KAJ9097702.1"/>
    </source>
</evidence>
<organism evidence="1 2">
    <name type="scientific">Naganishia friedmannii</name>
    <dbReference type="NCBI Taxonomy" id="89922"/>
    <lineage>
        <taxon>Eukaryota</taxon>
        <taxon>Fungi</taxon>
        <taxon>Dikarya</taxon>
        <taxon>Basidiomycota</taxon>
        <taxon>Agaricomycotina</taxon>
        <taxon>Tremellomycetes</taxon>
        <taxon>Filobasidiales</taxon>
        <taxon>Filobasidiaceae</taxon>
        <taxon>Naganishia</taxon>
    </lineage>
</organism>
<reference evidence="1" key="1">
    <citation type="submission" date="2023-04" db="EMBL/GenBank/DDBJ databases">
        <title>Draft Genome sequencing of Naganishia species isolated from polar environments using Oxford Nanopore Technology.</title>
        <authorList>
            <person name="Leo P."/>
            <person name="Venkateswaran K."/>
        </authorList>
    </citation>
    <scope>NUCLEOTIDE SEQUENCE</scope>
    <source>
        <strain evidence="1">MNA-CCFEE 5423</strain>
    </source>
</reference>